<proteinExistence type="predicted"/>
<feature type="compositionally biased region" description="Gly residues" evidence="1">
    <location>
        <begin position="1407"/>
        <end position="1419"/>
    </location>
</feature>
<feature type="region of interest" description="Disordered" evidence="1">
    <location>
        <begin position="1034"/>
        <end position="1058"/>
    </location>
</feature>
<gene>
    <name evidence="4" type="ORF">HXX76_008158</name>
</gene>
<feature type="transmembrane region" description="Helical" evidence="2">
    <location>
        <begin position="1284"/>
        <end position="1310"/>
    </location>
</feature>
<evidence type="ECO:0000259" key="3">
    <source>
        <dbReference type="Pfam" id="PF02010"/>
    </source>
</evidence>
<feature type="compositionally biased region" description="Polar residues" evidence="1">
    <location>
        <begin position="1267"/>
        <end position="1279"/>
    </location>
</feature>
<evidence type="ECO:0000256" key="2">
    <source>
        <dbReference type="SAM" id="Phobius"/>
    </source>
</evidence>
<dbReference type="Gene3D" id="2.60.40.10">
    <property type="entry name" value="Immunoglobulins"/>
    <property type="match status" value="1"/>
</dbReference>
<comment type="caution">
    <text evidence="4">The sequence shown here is derived from an EMBL/GenBank/DDBJ whole genome shotgun (WGS) entry which is preliminary data.</text>
</comment>
<evidence type="ECO:0000313" key="4">
    <source>
        <dbReference type="EMBL" id="KAG2433800.1"/>
    </source>
</evidence>
<dbReference type="EMBL" id="JAEHOC010000018">
    <property type="protein sequence ID" value="KAG2433800.1"/>
    <property type="molecule type" value="Genomic_DNA"/>
</dbReference>
<feature type="region of interest" description="Disordered" evidence="1">
    <location>
        <begin position="1356"/>
        <end position="1376"/>
    </location>
</feature>
<dbReference type="OrthoDB" id="540623at2759"/>
<accession>A0A835T7C4</accession>
<keyword evidence="2" id="KW-0472">Membrane</keyword>
<name>A0A835T7C4_CHLIN</name>
<feature type="domain" description="PKD/REJ-like" evidence="3">
    <location>
        <begin position="462"/>
        <end position="881"/>
    </location>
</feature>
<keyword evidence="2" id="KW-0812">Transmembrane</keyword>
<evidence type="ECO:0000313" key="5">
    <source>
        <dbReference type="Proteomes" id="UP000650467"/>
    </source>
</evidence>
<sequence length="1486" mass="145314">MMCTTLQACPTSGCPSLTATKVGTSTTLSGALDLCAAEGVVGGTPTPLTSAVKGPGTCKTVADCTGAGMMCQFADANPPKVCECMAGRDECYSLGTCISYCSLNSTLDTISSLNAGTKTCDPASGGAAVCAATETCATVSGCQQWSCDAAAQKLLQVSCTGLCTPQQLSITAAALSDDGTSITATLSAAAAPITLVPCSGVFDTASNDALGGASALCSTSGAVLTVKLGPAATIKADQKLALLAAGGVLVGQLDAKMAFKGSVAVSWCKACVAPRVVVTGPSTITQPCAGVSSLLAATATPPEFDASLSVDPSGRAVWSDVKWAVAADSAGSAASKAVLQAAVDRANALALSRDRLRLTLTTADSTALEDAPAYKLQVTLTSWLGSSATASVPFARASSATAPAVTIVGQSSQSFKISDGLRAEAEAGSVCKGQSLEWKWSSAWSGFPASGTAGQQLFVAGPVAALHGQQIPIKITANYAGDSATSASASVTMTAEGSSPVADLTGPSGDVPDDTAIVLNATASYDPDTSAALQRLTYKWSCKREDFPTPCFTGSSQGDQDSKPGVWTLPAGLLTSGKSHTFTIAVTKEAAAGSTAAALVATKSVTLRPRSTAVPFPRGNLTRQCSAAACASAHATSSPLSVLLVIATAFTDATVKWASVEVPGVSALTVATSATDSTLAPGQHRLTIPAASLPNNRAAITITATMTLKGVSGEASVTLPINSAPYCSLTTASPATPLANAACLEVTALSDTFPTAAFKVRATGWADAQATSTANSGGAAATASAVSSLTFEFGTQSASAGGRVLDSMQQSGNAPAGTLVGLDQGNVTLYGCAIDPEGSRTCGTVVVTVKPPAKDFNASAALATVDVAALLDSNDKKSLLQAASTAASILSAVNGSDAAAVVLAAKQSVALVSAILTTTSFADAKQRDQAVSTMAAIARSSAAILTPETRAVFSKAARDAAAALGGGGGGGGTSKNSVDEGFVTQAIPGDGFKSAGDSGVYVSSAAIAPAASGTINATSTLVLAAGADALSGSGTAANATSGNSTSEAPASSSARRRTSRRALLQTVATGSSSTGSTSAEALLVLSGALATGSGGYALGLAYAPSASTGVSTILAASLPTSVALVDSGVASLSWTAVSATASAAAPALDGTNSYILLRIPAPSYDPTKSATCLLLNMTGGPGATAGSVTGDLPGLSPGAAPAAFVGYSSGRVTCRASVLGSYIVAQGPALPSPPPSAAGTGSGGSGTQGAASAPPPPPPTVDGPQAQASGESASVQSDSGTNTAAIVGGVVGGVVGVALVAGLVAAAVIMKRRKQKRRAMEPDAGGVLPQDAQRGASIELPRAAGSPMPHALAPAREAALSQSGSAPGTPRRGGLHALTHSEVHPVLDVPAGSGTGMAPARTSLQHGVGGGGSGTGGWTSGHFDSDGAGHEGPSNSAPVIKLTPQEAGAHATPVSGPLMAFGAQLSQSRAGSASGARPAWQTNTQV</sequence>
<dbReference type="InterPro" id="IPR013783">
    <property type="entry name" value="Ig-like_fold"/>
</dbReference>
<feature type="region of interest" description="Disordered" evidence="1">
    <location>
        <begin position="1230"/>
        <end position="1279"/>
    </location>
</feature>
<keyword evidence="5" id="KW-1185">Reference proteome</keyword>
<organism evidence="4 5">
    <name type="scientific">Chlamydomonas incerta</name>
    <dbReference type="NCBI Taxonomy" id="51695"/>
    <lineage>
        <taxon>Eukaryota</taxon>
        <taxon>Viridiplantae</taxon>
        <taxon>Chlorophyta</taxon>
        <taxon>core chlorophytes</taxon>
        <taxon>Chlorophyceae</taxon>
        <taxon>CS clade</taxon>
        <taxon>Chlamydomonadales</taxon>
        <taxon>Chlamydomonadaceae</taxon>
        <taxon>Chlamydomonas</taxon>
    </lineage>
</organism>
<keyword evidence="2" id="KW-1133">Transmembrane helix</keyword>
<dbReference type="InterPro" id="IPR002859">
    <property type="entry name" value="PKD/REJ-like"/>
</dbReference>
<feature type="region of interest" description="Disordered" evidence="1">
    <location>
        <begin position="1407"/>
        <end position="1439"/>
    </location>
</feature>
<evidence type="ECO:0000256" key="1">
    <source>
        <dbReference type="SAM" id="MobiDB-lite"/>
    </source>
</evidence>
<feature type="compositionally biased region" description="Low complexity" evidence="1">
    <location>
        <begin position="1044"/>
        <end position="1053"/>
    </location>
</feature>
<protein>
    <recommendedName>
        <fullName evidence="3">PKD/REJ-like domain-containing protein</fullName>
    </recommendedName>
</protein>
<reference evidence="4" key="1">
    <citation type="journal article" date="2020" name="bioRxiv">
        <title>Comparative genomics of Chlamydomonas.</title>
        <authorList>
            <person name="Craig R.J."/>
            <person name="Hasan A.R."/>
            <person name="Ness R.W."/>
            <person name="Keightley P.D."/>
        </authorList>
    </citation>
    <scope>NUCLEOTIDE SEQUENCE</scope>
    <source>
        <strain evidence="4">SAG 7.73</strain>
    </source>
</reference>
<dbReference type="Pfam" id="PF02010">
    <property type="entry name" value="REJ"/>
    <property type="match status" value="1"/>
</dbReference>
<dbReference type="Proteomes" id="UP000650467">
    <property type="component" value="Unassembled WGS sequence"/>
</dbReference>